<proteinExistence type="predicted"/>
<dbReference type="GO" id="GO:0003700">
    <property type="term" value="F:DNA-binding transcription factor activity"/>
    <property type="evidence" value="ECO:0007669"/>
    <property type="project" value="InterPro"/>
</dbReference>
<keyword evidence="7" id="KW-1185">Reference proteome</keyword>
<sequence>MSLADGVGRPRAESGPRAGQGRARDDRRYPPLDTVVRPQGRQRHRVAIMTSRHRRALIGRRIHESILDLIAVLNLPQRDETLIAETGVDLDRALLQVLVAIRRFGPIGVVELAERGGRDHTTVSRQVAKLAELGLVERRPSAIDRRVKEAVLTEAGRRVTEALDAARERMFLPALTEWSDRDLLELDRLLRRLADDLTTAATLAERKED</sequence>
<reference evidence="6 7" key="1">
    <citation type="submission" date="2019-06" db="EMBL/GenBank/DDBJ databases">
        <title>Sequencing the genomes of 1000 actinobacteria strains.</title>
        <authorList>
            <person name="Klenk H.-P."/>
        </authorList>
    </citation>
    <scope>NUCLEOTIDE SEQUENCE [LARGE SCALE GENOMIC DNA]</scope>
    <source>
        <strain evidence="6 7">DSM 43186</strain>
    </source>
</reference>
<dbReference type="InterPro" id="IPR000835">
    <property type="entry name" value="HTH_MarR-typ"/>
</dbReference>
<evidence type="ECO:0000256" key="4">
    <source>
        <dbReference type="SAM" id="MobiDB-lite"/>
    </source>
</evidence>
<keyword evidence="2 6" id="KW-0238">DNA-binding</keyword>
<evidence type="ECO:0000256" key="3">
    <source>
        <dbReference type="ARBA" id="ARBA00023163"/>
    </source>
</evidence>
<accession>A0A543J4D4</accession>
<dbReference type="PRINTS" id="PR00598">
    <property type="entry name" value="HTHMARR"/>
</dbReference>
<dbReference type="InterPro" id="IPR023187">
    <property type="entry name" value="Tscrpt_reg_MarR-type_CS"/>
</dbReference>
<evidence type="ECO:0000259" key="5">
    <source>
        <dbReference type="PROSITE" id="PS50995"/>
    </source>
</evidence>
<evidence type="ECO:0000256" key="2">
    <source>
        <dbReference type="ARBA" id="ARBA00023125"/>
    </source>
</evidence>
<dbReference type="InterPro" id="IPR036390">
    <property type="entry name" value="WH_DNA-bd_sf"/>
</dbReference>
<protein>
    <submittedName>
        <fullName evidence="6">DNA-binding MarR family transcriptional regulator</fullName>
    </submittedName>
</protein>
<dbReference type="PROSITE" id="PS01117">
    <property type="entry name" value="HTH_MARR_1"/>
    <property type="match status" value="1"/>
</dbReference>
<keyword evidence="3" id="KW-0804">Transcription</keyword>
<evidence type="ECO:0000256" key="1">
    <source>
        <dbReference type="ARBA" id="ARBA00023015"/>
    </source>
</evidence>
<dbReference type="EMBL" id="VFPQ01000001">
    <property type="protein sequence ID" value="TQM77694.1"/>
    <property type="molecule type" value="Genomic_DNA"/>
</dbReference>
<dbReference type="PANTHER" id="PTHR33164:SF57">
    <property type="entry name" value="MARR-FAMILY TRANSCRIPTIONAL REGULATOR"/>
    <property type="match status" value="1"/>
</dbReference>
<keyword evidence="1" id="KW-0805">Transcription regulation</keyword>
<dbReference type="Pfam" id="PF12802">
    <property type="entry name" value="MarR_2"/>
    <property type="match status" value="1"/>
</dbReference>
<dbReference type="Gene3D" id="1.10.10.10">
    <property type="entry name" value="Winged helix-like DNA-binding domain superfamily/Winged helix DNA-binding domain"/>
    <property type="match status" value="1"/>
</dbReference>
<dbReference type="PANTHER" id="PTHR33164">
    <property type="entry name" value="TRANSCRIPTIONAL REGULATOR, MARR FAMILY"/>
    <property type="match status" value="1"/>
</dbReference>
<dbReference type="SMART" id="SM00347">
    <property type="entry name" value="HTH_MARR"/>
    <property type="match status" value="1"/>
</dbReference>
<evidence type="ECO:0000313" key="7">
    <source>
        <dbReference type="Proteomes" id="UP000319213"/>
    </source>
</evidence>
<dbReference type="Proteomes" id="UP000319213">
    <property type="component" value="Unassembled WGS sequence"/>
</dbReference>
<feature type="domain" description="HTH marR-type" evidence="5">
    <location>
        <begin position="63"/>
        <end position="195"/>
    </location>
</feature>
<dbReference type="GO" id="GO:0006950">
    <property type="term" value="P:response to stress"/>
    <property type="evidence" value="ECO:0007669"/>
    <property type="project" value="TreeGrafter"/>
</dbReference>
<dbReference type="GO" id="GO:0003677">
    <property type="term" value="F:DNA binding"/>
    <property type="evidence" value="ECO:0007669"/>
    <property type="project" value="UniProtKB-KW"/>
</dbReference>
<dbReference type="InterPro" id="IPR036388">
    <property type="entry name" value="WH-like_DNA-bd_sf"/>
</dbReference>
<evidence type="ECO:0000313" key="6">
    <source>
        <dbReference type="EMBL" id="TQM77694.1"/>
    </source>
</evidence>
<gene>
    <name evidence="6" type="ORF">FHX40_4465</name>
</gene>
<organism evidence="6 7">
    <name type="scientific">Thermopolyspora flexuosa</name>
    <dbReference type="NCBI Taxonomy" id="103836"/>
    <lineage>
        <taxon>Bacteria</taxon>
        <taxon>Bacillati</taxon>
        <taxon>Actinomycetota</taxon>
        <taxon>Actinomycetes</taxon>
        <taxon>Streptosporangiales</taxon>
        <taxon>Streptosporangiaceae</taxon>
        <taxon>Thermopolyspora</taxon>
    </lineage>
</organism>
<dbReference type="AlphaFoldDB" id="A0A543J4D4"/>
<dbReference type="SUPFAM" id="SSF46785">
    <property type="entry name" value="Winged helix' DNA-binding domain"/>
    <property type="match status" value="1"/>
</dbReference>
<comment type="caution">
    <text evidence="6">The sequence shown here is derived from an EMBL/GenBank/DDBJ whole genome shotgun (WGS) entry which is preliminary data.</text>
</comment>
<dbReference type="InterPro" id="IPR039422">
    <property type="entry name" value="MarR/SlyA-like"/>
</dbReference>
<name>A0A543J4D4_9ACTN</name>
<feature type="region of interest" description="Disordered" evidence="4">
    <location>
        <begin position="1"/>
        <end position="34"/>
    </location>
</feature>
<dbReference type="PROSITE" id="PS50995">
    <property type="entry name" value="HTH_MARR_2"/>
    <property type="match status" value="1"/>
</dbReference>